<reference evidence="1" key="1">
    <citation type="journal article" date="2020" name="Nature">
        <title>Giant virus diversity and host interactions through global metagenomics.</title>
        <authorList>
            <person name="Schulz F."/>
            <person name="Roux S."/>
            <person name="Paez-Espino D."/>
            <person name="Jungbluth S."/>
            <person name="Walsh D.A."/>
            <person name="Denef V.J."/>
            <person name="McMahon K.D."/>
            <person name="Konstantinidis K.T."/>
            <person name="Eloe-Fadrosh E.A."/>
            <person name="Kyrpides N.C."/>
            <person name="Woyke T."/>
        </authorList>
    </citation>
    <scope>NUCLEOTIDE SEQUENCE</scope>
    <source>
        <strain evidence="1">GVMAG-S-1101161-73</strain>
    </source>
</reference>
<dbReference type="SUPFAM" id="SSF56112">
    <property type="entry name" value="Protein kinase-like (PK-like)"/>
    <property type="match status" value="1"/>
</dbReference>
<evidence type="ECO:0000313" key="1">
    <source>
        <dbReference type="EMBL" id="QHS80987.1"/>
    </source>
</evidence>
<organism evidence="1">
    <name type="scientific">viral metagenome</name>
    <dbReference type="NCBI Taxonomy" id="1070528"/>
    <lineage>
        <taxon>unclassified sequences</taxon>
        <taxon>metagenomes</taxon>
        <taxon>organismal metagenomes</taxon>
    </lineage>
</organism>
<dbReference type="EMBL" id="MN740728">
    <property type="protein sequence ID" value="QHS80987.1"/>
    <property type="molecule type" value="Genomic_DNA"/>
</dbReference>
<evidence type="ECO:0008006" key="2">
    <source>
        <dbReference type="Google" id="ProtNLM"/>
    </source>
</evidence>
<accession>A0A6C0AME6</accession>
<protein>
    <recommendedName>
        <fullName evidence="2">Protein kinase domain-containing protein</fullName>
    </recommendedName>
</protein>
<name>A0A6C0AME6_9ZZZZ</name>
<sequence>MQGGRILAEGVDGCILSGPMWPCAEDSKGNQEVPNPSNTRYVSKIVSVEDEESGFLQMAERILGTQLSEKYLSKLQAQCKPATKLHPPKKQYAENLVKGERNILAKTWPTNENEQACGQLKRKLENGQDNLSKKKLMIITKYEMTMSELANKLLNNTIPYKTILVNIERAIPKFIMVLQKLYQNQTEQLIHIDLHTGNIFVRLNPFEFGIADFGHCVFRRQNEDPSMTFFGKFLINYVSNVPFSPRFSQIPLEARLLSFCYMKKLDNVTPSALVKAWENDEEVKEYISGTDIISSQLSQILSQLLKRILFIAMVESIQSISRKLRENLNSASALYNSFTPTEKKVVEFILTRYSIISPINTINEELMHIYPNEQLMTQNGKGSNNLIKFILKGIAAPYFQDGSSLDRALSSVQSADLGILWADIVAGKSS</sequence>
<dbReference type="AlphaFoldDB" id="A0A6C0AME6"/>
<dbReference type="InterPro" id="IPR011009">
    <property type="entry name" value="Kinase-like_dom_sf"/>
</dbReference>
<dbReference type="Gene3D" id="3.90.1200.10">
    <property type="match status" value="1"/>
</dbReference>
<proteinExistence type="predicted"/>